<dbReference type="GO" id="GO:0006520">
    <property type="term" value="P:amino acid metabolic process"/>
    <property type="evidence" value="ECO:0007669"/>
    <property type="project" value="InterPro"/>
</dbReference>
<keyword evidence="6" id="KW-0663">Pyridoxal phosphate</keyword>
<proteinExistence type="inferred from homology"/>
<feature type="domain" description="Aminotransferase class I/classII large" evidence="8">
    <location>
        <begin position="39"/>
        <end position="382"/>
    </location>
</feature>
<evidence type="ECO:0000313" key="10">
    <source>
        <dbReference type="Proteomes" id="UP000028501"/>
    </source>
</evidence>
<dbReference type="HOGENOM" id="CLU_017584_4_3_2"/>
<protein>
    <recommendedName>
        <fullName evidence="7">Aminotransferase</fullName>
        <ecNumber evidence="7">2.6.1.-</ecNumber>
    </recommendedName>
</protein>
<dbReference type="GO" id="GO:0008483">
    <property type="term" value="F:transaminase activity"/>
    <property type="evidence" value="ECO:0007669"/>
    <property type="project" value="UniProtKB-KW"/>
</dbReference>
<evidence type="ECO:0000313" key="9">
    <source>
        <dbReference type="EMBL" id="AIG98627.1"/>
    </source>
</evidence>
<dbReference type="PROSITE" id="PS00105">
    <property type="entry name" value="AA_TRANSFER_CLASS_1"/>
    <property type="match status" value="1"/>
</dbReference>
<reference evidence="9 10" key="1">
    <citation type="submission" date="2013-07" db="EMBL/GenBank/DDBJ databases">
        <title>Genome of Archaeoglobus fulgidus.</title>
        <authorList>
            <person name="Fiebig A."/>
            <person name="Birkeland N.-K."/>
        </authorList>
    </citation>
    <scope>NUCLEOTIDE SEQUENCE [LARGE SCALE GENOMIC DNA]</scope>
    <source>
        <strain evidence="9 10">DSM 8774</strain>
    </source>
</reference>
<dbReference type="PANTHER" id="PTHR46383:SF3">
    <property type="entry name" value="ASPARTATE AMINOTRANSFERASE-RELATED"/>
    <property type="match status" value="1"/>
</dbReference>
<comment type="subunit">
    <text evidence="3">Homodimer.</text>
</comment>
<dbReference type="Pfam" id="PF00155">
    <property type="entry name" value="Aminotran_1_2"/>
    <property type="match status" value="1"/>
</dbReference>
<comment type="similarity">
    <text evidence="2 7">Belongs to the class-I pyridoxal-phosphate-dependent aminotransferase family.</text>
</comment>
<dbReference type="GO" id="GO:0030170">
    <property type="term" value="F:pyridoxal phosphate binding"/>
    <property type="evidence" value="ECO:0007669"/>
    <property type="project" value="InterPro"/>
</dbReference>
<dbReference type="InterPro" id="IPR004839">
    <property type="entry name" value="Aminotransferase_I/II_large"/>
</dbReference>
<keyword evidence="5 7" id="KW-0808">Transferase</keyword>
<evidence type="ECO:0000256" key="1">
    <source>
        <dbReference type="ARBA" id="ARBA00001933"/>
    </source>
</evidence>
<dbReference type="SUPFAM" id="SSF53383">
    <property type="entry name" value="PLP-dependent transferases"/>
    <property type="match status" value="1"/>
</dbReference>
<evidence type="ECO:0000256" key="5">
    <source>
        <dbReference type="ARBA" id="ARBA00022679"/>
    </source>
</evidence>
<evidence type="ECO:0000256" key="3">
    <source>
        <dbReference type="ARBA" id="ARBA00011738"/>
    </source>
</evidence>
<dbReference type="Proteomes" id="UP000028501">
    <property type="component" value="Chromosome"/>
</dbReference>
<evidence type="ECO:0000256" key="4">
    <source>
        <dbReference type="ARBA" id="ARBA00022576"/>
    </source>
</evidence>
<dbReference type="FunFam" id="3.40.640.10:FF:000033">
    <property type="entry name" value="Aspartate aminotransferase"/>
    <property type="match status" value="1"/>
</dbReference>
<dbReference type="PANTHER" id="PTHR46383">
    <property type="entry name" value="ASPARTATE AMINOTRANSFERASE"/>
    <property type="match status" value="1"/>
</dbReference>
<dbReference type="CDD" id="cd00609">
    <property type="entry name" value="AAT_like"/>
    <property type="match status" value="1"/>
</dbReference>
<evidence type="ECO:0000256" key="2">
    <source>
        <dbReference type="ARBA" id="ARBA00007441"/>
    </source>
</evidence>
<dbReference type="AlphaFoldDB" id="A0A075WFR8"/>
<dbReference type="InterPro" id="IPR015424">
    <property type="entry name" value="PyrdxlP-dep_Trfase"/>
</dbReference>
<evidence type="ECO:0000259" key="8">
    <source>
        <dbReference type="Pfam" id="PF00155"/>
    </source>
</evidence>
<sequence length="392" mass="43861">MKMRKTGGLPLSRRVARRVEELKPSGIRRFFDLVVGRDDVISLGVGEPDFPVPWRIREEMIYSLEKGYTSYTSNLGLPELREGIAEYYTRFGVKALPEQVMVTSGVSEGVDIAIRALIEPGDAALIPEPCYVSYKPLVEICGGEAVTIPTAPEFRLTYEMLMQYRDAKAKILVLNYPANPTGVSYSKKELEEIADAVNELDLIVLSDEIYAELTYTGRHVSMAALNGMEDRVVIFNGFSKAFAMTGMRVGYVIAPPDIFAGMLKIHQYCMLCAPITGQIGAIEALRSLDEVERMRAEYMRRRNFVVKRLSEIFEIKKPEGAFYAFPKISSTGMSSEEFAEKLLLEKSVAVVPGNAFGECGEGYVRLAYAVKFEKLKEAMDRIKEFVEEHGEG</sequence>
<evidence type="ECO:0000256" key="7">
    <source>
        <dbReference type="RuleBase" id="RU000481"/>
    </source>
</evidence>
<dbReference type="InterPro" id="IPR050596">
    <property type="entry name" value="AspAT/PAT-like"/>
</dbReference>
<dbReference type="KEGG" id="afg:AFULGI_00018740"/>
<organism evidence="9 10">
    <name type="scientific">Archaeoglobus fulgidus DSM 8774</name>
    <dbReference type="NCBI Taxonomy" id="1344584"/>
    <lineage>
        <taxon>Archaea</taxon>
        <taxon>Methanobacteriati</taxon>
        <taxon>Methanobacteriota</taxon>
        <taxon>Archaeoglobi</taxon>
        <taxon>Archaeoglobales</taxon>
        <taxon>Archaeoglobaceae</taxon>
        <taxon>Archaeoglobus</taxon>
    </lineage>
</organism>
<keyword evidence="4 7" id="KW-0032">Aminotransferase</keyword>
<evidence type="ECO:0000256" key="6">
    <source>
        <dbReference type="ARBA" id="ARBA00022898"/>
    </source>
</evidence>
<gene>
    <name evidence="9" type="ORF">AFULGI_00018740</name>
</gene>
<comment type="cofactor">
    <cofactor evidence="1 7">
        <name>pyridoxal 5'-phosphate</name>
        <dbReference type="ChEBI" id="CHEBI:597326"/>
    </cofactor>
</comment>
<name>A0A075WFR8_ARCFL</name>
<dbReference type="InterPro" id="IPR004838">
    <property type="entry name" value="NHTrfase_class1_PyrdxlP-BS"/>
</dbReference>
<dbReference type="InterPro" id="IPR015421">
    <property type="entry name" value="PyrdxlP-dep_Trfase_major"/>
</dbReference>
<accession>A0A075WFR8</accession>
<dbReference type="Gene3D" id="3.40.640.10">
    <property type="entry name" value="Type I PLP-dependent aspartate aminotransferase-like (Major domain)"/>
    <property type="match status" value="1"/>
</dbReference>
<dbReference type="EMBL" id="CP006577">
    <property type="protein sequence ID" value="AIG98627.1"/>
    <property type="molecule type" value="Genomic_DNA"/>
</dbReference>
<dbReference type="EC" id="2.6.1.-" evidence="7"/>